<reference evidence="2" key="1">
    <citation type="submission" date="2009-11" db="EMBL/GenBank/DDBJ databases">
        <authorList>
            <consortium name="The Broad Institute Genome Sequencing Platform"/>
            <person name="Ward D."/>
            <person name="Feldgarden M."/>
            <person name="Earl A."/>
            <person name="Young S.K."/>
            <person name="Zeng Q."/>
            <person name="Koehrsen M."/>
            <person name="Alvarado L."/>
            <person name="Berlin A."/>
            <person name="Bochicchio J."/>
            <person name="Borenstein D."/>
            <person name="Chapman S.B."/>
            <person name="Chen Z."/>
            <person name="Engels R."/>
            <person name="Freedman E."/>
            <person name="Gellesch M."/>
            <person name="Goldberg J."/>
            <person name="Griggs A."/>
            <person name="Gujja S."/>
            <person name="Heilman E."/>
            <person name="Heiman D."/>
            <person name="Hepburn T."/>
            <person name="Howarth C."/>
            <person name="Jen D."/>
            <person name="Larson L."/>
            <person name="Lewis B."/>
            <person name="Mehta T."/>
            <person name="Park D."/>
            <person name="Pearson M."/>
            <person name="Roberts A."/>
            <person name="Saif S."/>
            <person name="Shea T."/>
            <person name="Shenoy N."/>
            <person name="Sisk P."/>
            <person name="Stolte C."/>
            <person name="Sykes S."/>
            <person name="Thomson T."/>
            <person name="Walk T."/>
            <person name="White J."/>
            <person name="Yandava C."/>
            <person name="Izard J."/>
            <person name="Baranova O.V."/>
            <person name="Blanton J.M."/>
            <person name="Tanner A.C."/>
            <person name="Dewhirst F.E."/>
            <person name="Haas B."/>
            <person name="Nusbaum C."/>
            <person name="Birren B."/>
        </authorList>
    </citation>
    <scope>NUCLEOTIDE SEQUENCE [LARGE SCALE GENOMIC DNA]</scope>
    <source>
        <strain evidence="2">1-1 BBBD Race 1</strain>
    </source>
</reference>
<dbReference type="AlphaFoldDB" id="A0A180FYX4"/>
<name>A0A180FYX4_PUCT1</name>
<feature type="compositionally biased region" description="Low complexity" evidence="1">
    <location>
        <begin position="35"/>
        <end position="54"/>
    </location>
</feature>
<reference evidence="3 4" key="3">
    <citation type="journal article" date="2017" name="G3 (Bethesda)">
        <title>Comparative analysis highlights variable genome content of wheat rusts and divergence of the mating loci.</title>
        <authorList>
            <person name="Cuomo C.A."/>
            <person name="Bakkeren G."/>
            <person name="Khalil H.B."/>
            <person name="Panwar V."/>
            <person name="Joly D."/>
            <person name="Linning R."/>
            <person name="Sakthikumar S."/>
            <person name="Song X."/>
            <person name="Adiconis X."/>
            <person name="Fan L."/>
            <person name="Goldberg J.M."/>
            <person name="Levin J.Z."/>
            <person name="Young S."/>
            <person name="Zeng Q."/>
            <person name="Anikster Y."/>
            <person name="Bruce M."/>
            <person name="Wang M."/>
            <person name="Yin C."/>
            <person name="McCallum B."/>
            <person name="Szabo L.J."/>
            <person name="Hulbert S."/>
            <person name="Chen X."/>
            <person name="Fellers J.P."/>
        </authorList>
    </citation>
    <scope>NUCLEOTIDE SEQUENCE</scope>
    <source>
        <strain evidence="3">isolate 1-1 / race 1 (BBBD)</strain>
        <strain evidence="4">Isolate 1-1 / race 1 (BBBD)</strain>
    </source>
</reference>
<gene>
    <name evidence="2" type="ORF">PTTG_31064</name>
</gene>
<dbReference type="Proteomes" id="UP000005240">
    <property type="component" value="Unassembled WGS sequence"/>
</dbReference>
<dbReference type="EMBL" id="ADAS02012114">
    <property type="protein sequence ID" value="OAV84783.1"/>
    <property type="molecule type" value="Genomic_DNA"/>
</dbReference>
<reference evidence="2" key="2">
    <citation type="submission" date="2016-05" db="EMBL/GenBank/DDBJ databases">
        <title>Comparative analysis highlights variable genome content of wheat rusts and divergence of the mating loci.</title>
        <authorList>
            <person name="Cuomo C.A."/>
            <person name="Bakkeren G."/>
            <person name="Szabo L."/>
            <person name="Khalil H."/>
            <person name="Joly D."/>
            <person name="Goldberg J."/>
            <person name="Young S."/>
            <person name="Zeng Q."/>
            <person name="Fellers J."/>
        </authorList>
    </citation>
    <scope>NUCLEOTIDE SEQUENCE [LARGE SCALE GENOMIC DNA]</scope>
    <source>
        <strain evidence="2">1-1 BBBD Race 1</strain>
    </source>
</reference>
<organism evidence="2">
    <name type="scientific">Puccinia triticina (isolate 1-1 / race 1 (BBBD))</name>
    <name type="common">Brown leaf rust fungus</name>
    <dbReference type="NCBI Taxonomy" id="630390"/>
    <lineage>
        <taxon>Eukaryota</taxon>
        <taxon>Fungi</taxon>
        <taxon>Dikarya</taxon>
        <taxon>Basidiomycota</taxon>
        <taxon>Pucciniomycotina</taxon>
        <taxon>Pucciniomycetes</taxon>
        <taxon>Pucciniales</taxon>
        <taxon>Pucciniaceae</taxon>
        <taxon>Puccinia</taxon>
    </lineage>
</organism>
<protein>
    <submittedName>
        <fullName evidence="2 3">Uncharacterized protein</fullName>
    </submittedName>
</protein>
<evidence type="ECO:0000313" key="4">
    <source>
        <dbReference type="Proteomes" id="UP000005240"/>
    </source>
</evidence>
<sequence length="103" mass="10716">MLHLQHAPLCPTMTTLYWILDKAKGPTRLLAPALAAAASATASSKTRRSSSPPSSAAPPPPSPNASSTTARPDAGRGQRDCASPCESQGSRTQQGYLALLDHH</sequence>
<dbReference type="VEuPathDB" id="FungiDB:PTTG_31064"/>
<evidence type="ECO:0000256" key="1">
    <source>
        <dbReference type="SAM" id="MobiDB-lite"/>
    </source>
</evidence>
<evidence type="ECO:0000313" key="3">
    <source>
        <dbReference type="EnsemblFungi" id="PTTG_31064-t43_1-p1"/>
    </source>
</evidence>
<evidence type="ECO:0000313" key="2">
    <source>
        <dbReference type="EMBL" id="OAV84783.1"/>
    </source>
</evidence>
<accession>A0A180FYX4</accession>
<reference evidence="3" key="4">
    <citation type="submission" date="2025-05" db="UniProtKB">
        <authorList>
            <consortium name="EnsemblFungi"/>
        </authorList>
    </citation>
    <scope>IDENTIFICATION</scope>
    <source>
        <strain evidence="3">isolate 1-1 / race 1 (BBBD)</strain>
    </source>
</reference>
<feature type="compositionally biased region" description="Polar residues" evidence="1">
    <location>
        <begin position="85"/>
        <end position="95"/>
    </location>
</feature>
<feature type="region of interest" description="Disordered" evidence="1">
    <location>
        <begin position="35"/>
        <end position="103"/>
    </location>
</feature>
<dbReference type="EnsemblFungi" id="PTTG_31064-t43_1">
    <property type="protein sequence ID" value="PTTG_31064-t43_1-p1"/>
    <property type="gene ID" value="PTTG_31064"/>
</dbReference>
<keyword evidence="4" id="KW-1185">Reference proteome</keyword>
<proteinExistence type="predicted"/>